<keyword evidence="2" id="KW-1185">Reference proteome</keyword>
<comment type="caution">
    <text evidence="1">The sequence shown here is derived from an EMBL/GenBank/DDBJ whole genome shotgun (WGS) entry which is preliminary data.</text>
</comment>
<organism evidence="1 2">
    <name type="scientific">Daldinia eschscholtzii</name>
    <dbReference type="NCBI Taxonomy" id="292717"/>
    <lineage>
        <taxon>Eukaryota</taxon>
        <taxon>Fungi</taxon>
        <taxon>Dikarya</taxon>
        <taxon>Ascomycota</taxon>
        <taxon>Pezizomycotina</taxon>
        <taxon>Sordariomycetes</taxon>
        <taxon>Xylariomycetidae</taxon>
        <taxon>Xylariales</taxon>
        <taxon>Hypoxylaceae</taxon>
        <taxon>Daldinia</taxon>
    </lineage>
</organism>
<dbReference type="Proteomes" id="UP001369815">
    <property type="component" value="Unassembled WGS sequence"/>
</dbReference>
<evidence type="ECO:0000313" key="2">
    <source>
        <dbReference type="Proteomes" id="UP001369815"/>
    </source>
</evidence>
<accession>A0AAX6MHI6</accession>
<dbReference type="AlphaFoldDB" id="A0AAX6MHI6"/>
<sequence length="113" mass="11720">MIPHNTAAAPTSPTNTPAPNFTGVAAAFGDDAVRDSIIELPRVTEVLTPLSVCVPTDDTFTNGLDDMVGSEVVVSVEDTDSVDVMESDIDGVGVNVGVSVDVSDTWRTSKLAL</sequence>
<gene>
    <name evidence="1" type="ORF">Daesc_006618</name>
</gene>
<reference evidence="1 2" key="1">
    <citation type="journal article" date="2024" name="Front Chem Biol">
        <title>Unveiling the potential of Daldinia eschscholtzii MFLUCC 19-0629 through bioactivity and bioinformatics studies for enhanced sustainable agriculture production.</title>
        <authorList>
            <person name="Brooks S."/>
            <person name="Weaver J.A."/>
            <person name="Klomchit A."/>
            <person name="Alharthi S.A."/>
            <person name="Onlamun T."/>
            <person name="Nurani R."/>
            <person name="Vong T.K."/>
            <person name="Alberti F."/>
            <person name="Greco C."/>
        </authorList>
    </citation>
    <scope>NUCLEOTIDE SEQUENCE [LARGE SCALE GENOMIC DNA]</scope>
    <source>
        <strain evidence="1">MFLUCC 19-0629</strain>
    </source>
</reference>
<protein>
    <submittedName>
        <fullName evidence="1">Uncharacterized protein</fullName>
    </submittedName>
</protein>
<name>A0AAX6MHI6_9PEZI</name>
<evidence type="ECO:0000313" key="1">
    <source>
        <dbReference type="EMBL" id="KAK6952089.1"/>
    </source>
</evidence>
<dbReference type="EMBL" id="JBANMG010000006">
    <property type="protein sequence ID" value="KAK6952089.1"/>
    <property type="molecule type" value="Genomic_DNA"/>
</dbReference>
<proteinExistence type="predicted"/>